<name>A2Y9I0_ORYSI</name>
<sequence length="89" mass="9012">MDAYEAKASDVVDGSGGHQLVAVLGEEELGVRHAEEGGLNLAGDERAAVLLVAGEPPDAVPREHEHLLEVPADDGALGAPDHRAGGGPC</sequence>
<proteinExistence type="predicted"/>
<reference evidence="1 2" key="1">
    <citation type="journal article" date="2005" name="PLoS Biol.">
        <title>The genomes of Oryza sativa: a history of duplications.</title>
        <authorList>
            <person name="Yu J."/>
            <person name="Wang J."/>
            <person name="Lin W."/>
            <person name="Li S."/>
            <person name="Li H."/>
            <person name="Zhou J."/>
            <person name="Ni P."/>
            <person name="Dong W."/>
            <person name="Hu S."/>
            <person name="Zeng C."/>
            <person name="Zhang J."/>
            <person name="Zhang Y."/>
            <person name="Li R."/>
            <person name="Xu Z."/>
            <person name="Li S."/>
            <person name="Li X."/>
            <person name="Zheng H."/>
            <person name="Cong L."/>
            <person name="Lin L."/>
            <person name="Yin J."/>
            <person name="Geng J."/>
            <person name="Li G."/>
            <person name="Shi J."/>
            <person name="Liu J."/>
            <person name="Lv H."/>
            <person name="Li J."/>
            <person name="Wang J."/>
            <person name="Deng Y."/>
            <person name="Ran L."/>
            <person name="Shi X."/>
            <person name="Wang X."/>
            <person name="Wu Q."/>
            <person name="Li C."/>
            <person name="Ren X."/>
            <person name="Wang J."/>
            <person name="Wang X."/>
            <person name="Li D."/>
            <person name="Liu D."/>
            <person name="Zhang X."/>
            <person name="Ji Z."/>
            <person name="Zhao W."/>
            <person name="Sun Y."/>
            <person name="Zhang Z."/>
            <person name="Bao J."/>
            <person name="Han Y."/>
            <person name="Dong L."/>
            <person name="Ji J."/>
            <person name="Chen P."/>
            <person name="Wu S."/>
            <person name="Liu J."/>
            <person name="Xiao Y."/>
            <person name="Bu D."/>
            <person name="Tan J."/>
            <person name="Yang L."/>
            <person name="Ye C."/>
            <person name="Zhang J."/>
            <person name="Xu J."/>
            <person name="Zhou Y."/>
            <person name="Yu Y."/>
            <person name="Zhang B."/>
            <person name="Zhuang S."/>
            <person name="Wei H."/>
            <person name="Liu B."/>
            <person name="Lei M."/>
            <person name="Yu H."/>
            <person name="Li Y."/>
            <person name="Xu H."/>
            <person name="Wei S."/>
            <person name="He X."/>
            <person name="Fang L."/>
            <person name="Zhang Z."/>
            <person name="Zhang Y."/>
            <person name="Huang X."/>
            <person name="Su Z."/>
            <person name="Tong W."/>
            <person name="Li J."/>
            <person name="Tong Z."/>
            <person name="Li S."/>
            <person name="Ye J."/>
            <person name="Wang L."/>
            <person name="Fang L."/>
            <person name="Lei T."/>
            <person name="Chen C."/>
            <person name="Chen H."/>
            <person name="Xu Z."/>
            <person name="Li H."/>
            <person name="Huang H."/>
            <person name="Zhang F."/>
            <person name="Xu H."/>
            <person name="Li N."/>
            <person name="Zhao C."/>
            <person name="Li S."/>
            <person name="Dong L."/>
            <person name="Huang Y."/>
            <person name="Li L."/>
            <person name="Xi Y."/>
            <person name="Qi Q."/>
            <person name="Li W."/>
            <person name="Zhang B."/>
            <person name="Hu W."/>
            <person name="Zhang Y."/>
            <person name="Tian X."/>
            <person name="Jiao Y."/>
            <person name="Liang X."/>
            <person name="Jin J."/>
            <person name="Gao L."/>
            <person name="Zheng W."/>
            <person name="Hao B."/>
            <person name="Liu S."/>
            <person name="Wang W."/>
            <person name="Yuan L."/>
            <person name="Cao M."/>
            <person name="McDermott J."/>
            <person name="Samudrala R."/>
            <person name="Wang J."/>
            <person name="Wong G.K."/>
            <person name="Yang H."/>
        </authorList>
    </citation>
    <scope>NUCLEOTIDE SEQUENCE [LARGE SCALE GENOMIC DNA]</scope>
    <source>
        <strain evidence="2">cv. 93-11</strain>
    </source>
</reference>
<protein>
    <submittedName>
        <fullName evidence="1">Uncharacterized protein</fullName>
    </submittedName>
</protein>
<evidence type="ECO:0000313" key="1">
    <source>
        <dbReference type="EMBL" id="EAY99740.1"/>
    </source>
</evidence>
<dbReference type="Proteomes" id="UP000007015">
    <property type="component" value="Chromosome 6"/>
</dbReference>
<organism evidence="1 2">
    <name type="scientific">Oryza sativa subsp. indica</name>
    <name type="common">Rice</name>
    <dbReference type="NCBI Taxonomy" id="39946"/>
    <lineage>
        <taxon>Eukaryota</taxon>
        <taxon>Viridiplantae</taxon>
        <taxon>Streptophyta</taxon>
        <taxon>Embryophyta</taxon>
        <taxon>Tracheophyta</taxon>
        <taxon>Spermatophyta</taxon>
        <taxon>Magnoliopsida</taxon>
        <taxon>Liliopsida</taxon>
        <taxon>Poales</taxon>
        <taxon>Poaceae</taxon>
        <taxon>BOP clade</taxon>
        <taxon>Oryzoideae</taxon>
        <taxon>Oryzeae</taxon>
        <taxon>Oryzinae</taxon>
        <taxon>Oryza</taxon>
        <taxon>Oryza sativa</taxon>
    </lineage>
</organism>
<evidence type="ECO:0000313" key="2">
    <source>
        <dbReference type="Proteomes" id="UP000007015"/>
    </source>
</evidence>
<dbReference type="HOGENOM" id="CLU_2458742_0_0_1"/>
<dbReference type="Gramene" id="BGIOSGA022339-TA">
    <property type="protein sequence ID" value="BGIOSGA022339-PA"/>
    <property type="gene ID" value="BGIOSGA022339"/>
</dbReference>
<dbReference type="EMBL" id="CM000131">
    <property type="protein sequence ID" value="EAY99740.1"/>
    <property type="molecule type" value="Genomic_DNA"/>
</dbReference>
<accession>A2Y9I0</accession>
<dbReference type="AlphaFoldDB" id="A2Y9I0"/>
<keyword evidence="2" id="KW-1185">Reference proteome</keyword>
<gene>
    <name evidence="1" type="ORF">OsI_21725</name>
</gene>